<dbReference type="InterPro" id="IPR009006">
    <property type="entry name" value="Ala_racemase/Decarboxylase_C"/>
</dbReference>
<dbReference type="AlphaFoldDB" id="A0A426X941"/>
<comment type="caution">
    <text evidence="1">The sequence shown here is derived from an EMBL/GenBank/DDBJ whole genome shotgun (WGS) entry which is preliminary data.</text>
</comment>
<dbReference type="GO" id="GO:0003824">
    <property type="term" value="F:catalytic activity"/>
    <property type="evidence" value="ECO:0007669"/>
    <property type="project" value="InterPro"/>
</dbReference>
<sequence>MASLLSPTKTRKRAPPRALPPSYVLMSSVVLPSWLLTRMKLRRRMSLIGARHHHVVVVPSDCGGCCDAASSSPLSFAAVGFWKGMTGGLVEPEATPYDAFSLVATRIRRQLTGTFGYVHGDLILPLTRINSRRLSVSLPAPVSLVSLVSGIVLSSLASFGFDQERRPSEVSPVVTVTSQWSAERSAEFCKIDEWGRPYFHINSRGKVCWKYEEVMKMPN</sequence>
<reference evidence="1 2" key="1">
    <citation type="journal article" date="2014" name="Agronomy (Basel)">
        <title>A Draft Genome Sequence for Ensete ventricosum, the Drought-Tolerant Tree Against Hunger.</title>
        <authorList>
            <person name="Harrison J."/>
            <person name="Moore K.A."/>
            <person name="Paszkiewicz K."/>
            <person name="Jones T."/>
            <person name="Grant M."/>
            <person name="Ambacheew D."/>
            <person name="Muzemil S."/>
            <person name="Studholme D.J."/>
        </authorList>
    </citation>
    <scope>NUCLEOTIDE SEQUENCE [LARGE SCALE GENOMIC DNA]</scope>
</reference>
<name>A0A426X941_ENSVE</name>
<gene>
    <name evidence="1" type="ORF">B296_00056089</name>
</gene>
<dbReference type="Proteomes" id="UP000287651">
    <property type="component" value="Unassembled WGS sequence"/>
</dbReference>
<proteinExistence type="predicted"/>
<dbReference type="Gene3D" id="2.40.37.10">
    <property type="entry name" value="Lyase, Ornithine Decarboxylase, Chain A, domain 1"/>
    <property type="match status" value="1"/>
</dbReference>
<organism evidence="1 2">
    <name type="scientific">Ensete ventricosum</name>
    <name type="common">Abyssinian banana</name>
    <name type="synonym">Musa ensete</name>
    <dbReference type="NCBI Taxonomy" id="4639"/>
    <lineage>
        <taxon>Eukaryota</taxon>
        <taxon>Viridiplantae</taxon>
        <taxon>Streptophyta</taxon>
        <taxon>Embryophyta</taxon>
        <taxon>Tracheophyta</taxon>
        <taxon>Spermatophyta</taxon>
        <taxon>Magnoliopsida</taxon>
        <taxon>Liliopsida</taxon>
        <taxon>Zingiberales</taxon>
        <taxon>Musaceae</taxon>
        <taxon>Ensete</taxon>
    </lineage>
</organism>
<evidence type="ECO:0000313" key="1">
    <source>
        <dbReference type="EMBL" id="RRT35999.1"/>
    </source>
</evidence>
<protein>
    <submittedName>
        <fullName evidence="1">Uncharacterized protein</fullName>
    </submittedName>
</protein>
<dbReference type="EMBL" id="AMZH03024195">
    <property type="protein sequence ID" value="RRT35999.1"/>
    <property type="molecule type" value="Genomic_DNA"/>
</dbReference>
<evidence type="ECO:0000313" key="2">
    <source>
        <dbReference type="Proteomes" id="UP000287651"/>
    </source>
</evidence>
<accession>A0A426X941</accession>